<accession>A0AAW1BRM5</accession>
<organism evidence="3 4">
    <name type="scientific">Crotalus adamanteus</name>
    <name type="common">Eastern diamondback rattlesnake</name>
    <dbReference type="NCBI Taxonomy" id="8729"/>
    <lineage>
        <taxon>Eukaryota</taxon>
        <taxon>Metazoa</taxon>
        <taxon>Chordata</taxon>
        <taxon>Craniata</taxon>
        <taxon>Vertebrata</taxon>
        <taxon>Euteleostomi</taxon>
        <taxon>Lepidosauria</taxon>
        <taxon>Squamata</taxon>
        <taxon>Bifurcata</taxon>
        <taxon>Unidentata</taxon>
        <taxon>Episquamata</taxon>
        <taxon>Toxicofera</taxon>
        <taxon>Serpentes</taxon>
        <taxon>Colubroidea</taxon>
        <taxon>Viperidae</taxon>
        <taxon>Crotalinae</taxon>
        <taxon>Crotalus</taxon>
    </lineage>
</organism>
<proteinExistence type="inferred from homology"/>
<keyword evidence="2" id="KW-1015">Disulfide bond</keyword>
<comment type="similarity">
    <text evidence="1">Belongs to the CRISP family.</text>
</comment>
<evidence type="ECO:0000313" key="4">
    <source>
        <dbReference type="Proteomes" id="UP001474421"/>
    </source>
</evidence>
<evidence type="ECO:0000256" key="1">
    <source>
        <dbReference type="ARBA" id="ARBA00009923"/>
    </source>
</evidence>
<dbReference type="AlphaFoldDB" id="A0AAW1BRM5"/>
<reference evidence="3 4" key="1">
    <citation type="journal article" date="2024" name="Proc. Natl. Acad. Sci. U.S.A.">
        <title>The genetic regulatory architecture and epigenomic basis for age-related changes in rattlesnake venom.</title>
        <authorList>
            <person name="Hogan M.P."/>
            <person name="Holding M.L."/>
            <person name="Nystrom G.S."/>
            <person name="Colston T.J."/>
            <person name="Bartlett D.A."/>
            <person name="Mason A.J."/>
            <person name="Ellsworth S.A."/>
            <person name="Rautsaw R.M."/>
            <person name="Lawrence K.C."/>
            <person name="Strickland J.L."/>
            <person name="He B."/>
            <person name="Fraser P."/>
            <person name="Margres M.J."/>
            <person name="Gilbert D.M."/>
            <person name="Gibbs H.L."/>
            <person name="Parkinson C.L."/>
            <person name="Rokyta D.R."/>
        </authorList>
    </citation>
    <scope>NUCLEOTIDE SEQUENCE [LARGE SCALE GENOMIC DNA]</scope>
    <source>
        <strain evidence="3">DRR0105</strain>
    </source>
</reference>
<evidence type="ECO:0000256" key="2">
    <source>
        <dbReference type="ARBA" id="ARBA00023157"/>
    </source>
</evidence>
<evidence type="ECO:0000313" key="3">
    <source>
        <dbReference type="EMBL" id="KAK9404764.1"/>
    </source>
</evidence>
<gene>
    <name evidence="3" type="ORF">NXF25_009591</name>
</gene>
<dbReference type="InterPro" id="IPR035940">
    <property type="entry name" value="CAP_sf"/>
</dbReference>
<name>A0AAW1BRM5_CROAD</name>
<dbReference type="SUPFAM" id="SSF55797">
    <property type="entry name" value="PR-1-like"/>
    <property type="match status" value="1"/>
</dbReference>
<sequence>MSTLLGYHNQVRAQVSPPAANMEYMPLYSDGVGFQQQNWLCCPHLYQHKCVGQHMAASSLLSVQLCHQGQLDRRSTLQNGKTLFSLPT</sequence>
<dbReference type="EMBL" id="JAOTOJ010000003">
    <property type="protein sequence ID" value="KAK9404764.1"/>
    <property type="molecule type" value="Genomic_DNA"/>
</dbReference>
<keyword evidence="4" id="KW-1185">Reference proteome</keyword>
<dbReference type="Proteomes" id="UP001474421">
    <property type="component" value="Unassembled WGS sequence"/>
</dbReference>
<comment type="caution">
    <text evidence="3">The sequence shown here is derived from an EMBL/GenBank/DDBJ whole genome shotgun (WGS) entry which is preliminary data.</text>
</comment>
<protein>
    <submittedName>
        <fullName evidence="3">Peptidase inhibitor R3HDML</fullName>
    </submittedName>
</protein>